<dbReference type="EC" id="3.2.1.8" evidence="9"/>
<dbReference type="Gene3D" id="3.20.20.80">
    <property type="entry name" value="Glycosidases"/>
    <property type="match status" value="1"/>
</dbReference>
<dbReference type="PROSITE" id="PS00591">
    <property type="entry name" value="GH10_1"/>
    <property type="match status" value="1"/>
</dbReference>
<keyword evidence="7 9" id="KW-0624">Polysaccharide degradation</keyword>
<dbReference type="Proteomes" id="UP001596233">
    <property type="component" value="Unassembled WGS sequence"/>
</dbReference>
<evidence type="ECO:0000256" key="9">
    <source>
        <dbReference type="RuleBase" id="RU361174"/>
    </source>
</evidence>
<keyword evidence="4 9" id="KW-0378">Hydrolase</keyword>
<feature type="region of interest" description="Disordered" evidence="10">
    <location>
        <begin position="51"/>
        <end position="83"/>
    </location>
</feature>
<feature type="compositionally biased region" description="Acidic residues" evidence="10">
    <location>
        <begin position="52"/>
        <end position="62"/>
    </location>
</feature>
<comment type="similarity">
    <text evidence="9">Belongs to the glycosyl hydrolase 10 (cellulase F) family.</text>
</comment>
<dbReference type="SMART" id="SM00633">
    <property type="entry name" value="Glyco_10"/>
    <property type="match status" value="1"/>
</dbReference>
<evidence type="ECO:0000256" key="5">
    <source>
        <dbReference type="ARBA" id="ARBA00023277"/>
    </source>
</evidence>
<evidence type="ECO:0000256" key="2">
    <source>
        <dbReference type="ARBA" id="ARBA00004851"/>
    </source>
</evidence>
<dbReference type="SUPFAM" id="SSF51445">
    <property type="entry name" value="(Trans)glycosidases"/>
    <property type="match status" value="1"/>
</dbReference>
<comment type="caution">
    <text evidence="13">The sequence shown here is derived from an EMBL/GenBank/DDBJ whole genome shotgun (WGS) entry which is preliminary data.</text>
</comment>
<comment type="catalytic activity">
    <reaction evidence="1 9">
        <text>Endohydrolysis of (1-&gt;4)-beta-D-xylosidic linkages in xylans.</text>
        <dbReference type="EC" id="3.2.1.8"/>
    </reaction>
</comment>
<reference evidence="14" key="1">
    <citation type="journal article" date="2019" name="Int. J. Syst. Evol. Microbiol.">
        <title>The Global Catalogue of Microorganisms (GCM) 10K type strain sequencing project: providing services to taxonomists for standard genome sequencing and annotation.</title>
        <authorList>
            <consortium name="The Broad Institute Genomics Platform"/>
            <consortium name="The Broad Institute Genome Sequencing Center for Infectious Disease"/>
            <person name="Wu L."/>
            <person name="Ma J."/>
        </authorList>
    </citation>
    <scope>NUCLEOTIDE SEQUENCE [LARGE SCALE GENOMIC DNA]</scope>
    <source>
        <strain evidence="14">PCU 280</strain>
    </source>
</reference>
<dbReference type="PANTHER" id="PTHR31490">
    <property type="entry name" value="GLYCOSYL HYDROLASE"/>
    <property type="match status" value="1"/>
</dbReference>
<keyword evidence="11" id="KW-1133">Transmembrane helix</keyword>
<evidence type="ECO:0000313" key="14">
    <source>
        <dbReference type="Proteomes" id="UP001596233"/>
    </source>
</evidence>
<keyword evidence="5 9" id="KW-0119">Carbohydrate metabolism</keyword>
<dbReference type="InterPro" id="IPR031158">
    <property type="entry name" value="GH10_AS"/>
</dbReference>
<proteinExistence type="inferred from homology"/>
<protein>
    <recommendedName>
        <fullName evidence="9">Beta-xylanase</fullName>
        <ecNumber evidence="9">3.2.1.8</ecNumber>
    </recommendedName>
</protein>
<evidence type="ECO:0000256" key="11">
    <source>
        <dbReference type="SAM" id="Phobius"/>
    </source>
</evidence>
<keyword evidence="11" id="KW-0472">Membrane</keyword>
<feature type="domain" description="GH10" evidence="12">
    <location>
        <begin position="84"/>
        <end position="425"/>
    </location>
</feature>
<feature type="active site" description="Nucleophile" evidence="8">
    <location>
        <position position="336"/>
    </location>
</feature>
<dbReference type="InterPro" id="IPR001000">
    <property type="entry name" value="GH10_dom"/>
</dbReference>
<evidence type="ECO:0000256" key="7">
    <source>
        <dbReference type="ARBA" id="ARBA00023326"/>
    </source>
</evidence>
<dbReference type="RefSeq" id="WP_379231494.1">
    <property type="nucleotide sequence ID" value="NZ_JBHSTE010000001.1"/>
</dbReference>
<comment type="pathway">
    <text evidence="2">Glycan degradation; xylan degradation.</text>
</comment>
<sequence>MLNRIQKKQAVIIGITAAVVLALLLIIIVTSNQGNKSSESNDVAVSNQVIQEEQDELPEESESPPQETLEPEPAPTAAAEPSVEQDIPSLHEVFADYFPIGAAIEPFQTKGLKAELLKKHVNMIVAENAMKPSSIHPTEDQYNWGPADQIVQFAKENNMQLRFHTLVWHTQVGDWFFIDRDGKPMIDETDPAKQEANKQLLLERLDSHVRTVVSRYKDDIVSWDVVNEVIEPNDPDGMRASLWYQLTGTDYIETAFRAAREAGGEHIKLYINDYGTDDPTKRELIYELVKELLDKGVPIDGVGHQTHISIHWPPTDLVIESMERFAELGLDNIVTELDMSLYAWNDRSDFGDNIPEDVLNKQATRYRELFEAFKAKQDILSEVVFWGIADDHTWLSGFPIKRTEAPLLFNDVLHAKPAFWAIVDPEKPIE</sequence>
<keyword evidence="6 9" id="KW-0326">Glycosidase</keyword>
<evidence type="ECO:0000256" key="10">
    <source>
        <dbReference type="SAM" id="MobiDB-lite"/>
    </source>
</evidence>
<accession>A0ABW1V2Y7</accession>
<organism evidence="13 14">
    <name type="scientific">Paenibacillus septentrionalis</name>
    <dbReference type="NCBI Taxonomy" id="429342"/>
    <lineage>
        <taxon>Bacteria</taxon>
        <taxon>Bacillati</taxon>
        <taxon>Bacillota</taxon>
        <taxon>Bacilli</taxon>
        <taxon>Bacillales</taxon>
        <taxon>Paenibacillaceae</taxon>
        <taxon>Paenibacillus</taxon>
    </lineage>
</organism>
<evidence type="ECO:0000313" key="13">
    <source>
        <dbReference type="EMBL" id="MFC6331841.1"/>
    </source>
</evidence>
<name>A0ABW1V2Y7_9BACL</name>
<evidence type="ECO:0000256" key="6">
    <source>
        <dbReference type="ARBA" id="ARBA00023295"/>
    </source>
</evidence>
<dbReference type="PRINTS" id="PR00134">
    <property type="entry name" value="GLHYDRLASE10"/>
</dbReference>
<evidence type="ECO:0000256" key="8">
    <source>
        <dbReference type="PROSITE-ProRule" id="PRU10061"/>
    </source>
</evidence>
<keyword evidence="11" id="KW-0812">Transmembrane</keyword>
<dbReference type="PROSITE" id="PS51760">
    <property type="entry name" value="GH10_2"/>
    <property type="match status" value="1"/>
</dbReference>
<feature type="transmembrane region" description="Helical" evidence="11">
    <location>
        <begin position="12"/>
        <end position="31"/>
    </location>
</feature>
<keyword evidence="3" id="KW-0858">Xylan degradation</keyword>
<dbReference type="PANTHER" id="PTHR31490:SF90">
    <property type="entry name" value="ENDO-1,4-BETA-XYLANASE A"/>
    <property type="match status" value="1"/>
</dbReference>
<dbReference type="Pfam" id="PF00331">
    <property type="entry name" value="Glyco_hydro_10"/>
    <property type="match status" value="1"/>
</dbReference>
<dbReference type="EMBL" id="JBHSTE010000001">
    <property type="protein sequence ID" value="MFC6331841.1"/>
    <property type="molecule type" value="Genomic_DNA"/>
</dbReference>
<evidence type="ECO:0000256" key="4">
    <source>
        <dbReference type="ARBA" id="ARBA00022801"/>
    </source>
</evidence>
<evidence type="ECO:0000256" key="3">
    <source>
        <dbReference type="ARBA" id="ARBA00022651"/>
    </source>
</evidence>
<dbReference type="InterPro" id="IPR017853">
    <property type="entry name" value="GH"/>
</dbReference>
<evidence type="ECO:0000259" key="12">
    <source>
        <dbReference type="PROSITE" id="PS51760"/>
    </source>
</evidence>
<keyword evidence="14" id="KW-1185">Reference proteome</keyword>
<gene>
    <name evidence="13" type="ORF">ACFP56_04335</name>
</gene>
<dbReference type="InterPro" id="IPR044846">
    <property type="entry name" value="GH10"/>
</dbReference>
<evidence type="ECO:0000256" key="1">
    <source>
        <dbReference type="ARBA" id="ARBA00000681"/>
    </source>
</evidence>